<sequence length="142" mass="16540">MSFEKMTDDKQIKGWSPVSCGYPLLNNSTILLVFRRLGTSSPGVKRRERSEDHRCPQSSQPRWEPYVGVLVKTSMAKNINSFEQIITRIRRLRMRRCGPTPALTIFVAYAPTSSYEEEEVEAFYMEAEKFYRGPHFLQGHCW</sequence>
<proteinExistence type="predicted"/>
<reference evidence="2 3" key="1">
    <citation type="submission" date="2023-08" db="EMBL/GenBank/DDBJ databases">
        <title>A Necator americanus chromosomal reference genome.</title>
        <authorList>
            <person name="Ilik V."/>
            <person name="Petrzelkova K.J."/>
            <person name="Pardy F."/>
            <person name="Fuh T."/>
            <person name="Niatou-Singa F.S."/>
            <person name="Gouil Q."/>
            <person name="Baker L."/>
            <person name="Ritchie M.E."/>
            <person name="Jex A.R."/>
            <person name="Gazzola D."/>
            <person name="Li H."/>
            <person name="Toshio Fujiwara R."/>
            <person name="Zhan B."/>
            <person name="Aroian R.V."/>
            <person name="Pafco B."/>
            <person name="Schwarz E.M."/>
        </authorList>
    </citation>
    <scope>NUCLEOTIDE SEQUENCE [LARGE SCALE GENOMIC DNA]</scope>
    <source>
        <strain evidence="2 3">Aroian</strain>
        <tissue evidence="2">Whole animal</tissue>
    </source>
</reference>
<gene>
    <name evidence="2" type="primary">Necator_chrX.g21212</name>
    <name evidence="2" type="ORF">RB195_021051</name>
</gene>
<evidence type="ECO:0000313" key="3">
    <source>
        <dbReference type="Proteomes" id="UP001303046"/>
    </source>
</evidence>
<evidence type="ECO:0000256" key="1">
    <source>
        <dbReference type="SAM" id="MobiDB-lite"/>
    </source>
</evidence>
<protein>
    <submittedName>
        <fullName evidence="2">Uncharacterized protein</fullName>
    </submittedName>
</protein>
<feature type="region of interest" description="Disordered" evidence="1">
    <location>
        <begin position="41"/>
        <end position="60"/>
    </location>
</feature>
<comment type="caution">
    <text evidence="2">The sequence shown here is derived from an EMBL/GenBank/DDBJ whole genome shotgun (WGS) entry which is preliminary data.</text>
</comment>
<dbReference type="Proteomes" id="UP001303046">
    <property type="component" value="Unassembled WGS sequence"/>
</dbReference>
<evidence type="ECO:0000313" key="2">
    <source>
        <dbReference type="EMBL" id="KAK6759194.1"/>
    </source>
</evidence>
<organism evidence="2 3">
    <name type="scientific">Necator americanus</name>
    <name type="common">Human hookworm</name>
    <dbReference type="NCBI Taxonomy" id="51031"/>
    <lineage>
        <taxon>Eukaryota</taxon>
        <taxon>Metazoa</taxon>
        <taxon>Ecdysozoa</taxon>
        <taxon>Nematoda</taxon>
        <taxon>Chromadorea</taxon>
        <taxon>Rhabditida</taxon>
        <taxon>Rhabditina</taxon>
        <taxon>Rhabditomorpha</taxon>
        <taxon>Strongyloidea</taxon>
        <taxon>Ancylostomatidae</taxon>
        <taxon>Bunostominae</taxon>
        <taxon>Necator</taxon>
    </lineage>
</organism>
<dbReference type="EMBL" id="JAVFWL010000006">
    <property type="protein sequence ID" value="KAK6759194.1"/>
    <property type="molecule type" value="Genomic_DNA"/>
</dbReference>
<name>A0ABR1E938_NECAM</name>
<keyword evidence="3" id="KW-1185">Reference proteome</keyword>
<accession>A0ABR1E938</accession>